<feature type="chain" id="PRO_5045999439" evidence="3">
    <location>
        <begin position="23"/>
        <end position="438"/>
    </location>
</feature>
<dbReference type="InterPro" id="IPR050490">
    <property type="entry name" value="Bact_solute-bd_prot1"/>
</dbReference>
<protein>
    <submittedName>
        <fullName evidence="4">Extracellular solute-binding protein</fullName>
    </submittedName>
</protein>
<comment type="caution">
    <text evidence="4">The sequence shown here is derived from an EMBL/GenBank/DDBJ whole genome shotgun (WGS) entry which is preliminary data.</text>
</comment>
<feature type="signal peptide" evidence="3">
    <location>
        <begin position="1"/>
        <end position="22"/>
    </location>
</feature>
<keyword evidence="2" id="KW-0813">Transport</keyword>
<dbReference type="Proteomes" id="UP001235133">
    <property type="component" value="Unassembled WGS sequence"/>
</dbReference>
<accession>A0ABU0YW26</accession>
<keyword evidence="3" id="KW-0732">Signal</keyword>
<sequence length="438" mass="46559">MKTRSITAALLTTALAATTLTACSSSSEDGVETVTVWDNGLLTRTNDDGTMNDSNSFLTLLAAQYEQEHPDVKIKIVRQSADITKNSAQFQAASIAKNGPDIRVGYIGGNTEDYSDFLLDLDGTFSDETVADISGWNLTRKGYSPDGALLGLPYGAGSYFYVFYNRQMTDAAGLDLTTPPATWEDLLAAGEQVQENTSNTAFWVANQEGYVGAWVVAALAGGELGPDAFIDMYTGETSTDSDGLIDAYTAYARLFEDGLTNPDAASVSNADALSGFIQGKGAFYISGSWDNTYLTDAFGDGVGVFAIPMLEGAAYPDTVAGGPNVDLSITSYSKHQEAAKDFLRFLAQPSSIEEYTKLYQSEAPNSASASTAVITNPLLQQEAAGLTTSQSHVYPIDNVMPQSVNDLYYKINATVFTGRTSPKDAVEQLAAAVADATE</sequence>
<evidence type="ECO:0000313" key="5">
    <source>
        <dbReference type="Proteomes" id="UP001235133"/>
    </source>
</evidence>
<evidence type="ECO:0000256" key="3">
    <source>
        <dbReference type="SAM" id="SignalP"/>
    </source>
</evidence>
<dbReference type="Gene3D" id="3.40.190.10">
    <property type="entry name" value="Periplasmic binding protein-like II"/>
    <property type="match status" value="2"/>
</dbReference>
<organism evidence="4 5">
    <name type="scientific">Microbacterium psychrotolerans</name>
    <dbReference type="NCBI Taxonomy" id="3068321"/>
    <lineage>
        <taxon>Bacteria</taxon>
        <taxon>Bacillati</taxon>
        <taxon>Actinomycetota</taxon>
        <taxon>Actinomycetes</taxon>
        <taxon>Micrococcales</taxon>
        <taxon>Microbacteriaceae</taxon>
        <taxon>Microbacterium</taxon>
    </lineage>
</organism>
<dbReference type="EMBL" id="JAVFWO010000001">
    <property type="protein sequence ID" value="MDQ7876534.1"/>
    <property type="molecule type" value="Genomic_DNA"/>
</dbReference>
<dbReference type="PANTHER" id="PTHR43649">
    <property type="entry name" value="ARABINOSE-BINDING PROTEIN-RELATED"/>
    <property type="match status" value="1"/>
</dbReference>
<dbReference type="RefSeq" id="WP_308865934.1">
    <property type="nucleotide sequence ID" value="NZ_JAVFWO010000001.1"/>
</dbReference>
<evidence type="ECO:0000256" key="2">
    <source>
        <dbReference type="ARBA" id="ARBA00022448"/>
    </source>
</evidence>
<evidence type="ECO:0000313" key="4">
    <source>
        <dbReference type="EMBL" id="MDQ7876534.1"/>
    </source>
</evidence>
<evidence type="ECO:0000256" key="1">
    <source>
        <dbReference type="ARBA" id="ARBA00008520"/>
    </source>
</evidence>
<comment type="similarity">
    <text evidence="1">Belongs to the bacterial solute-binding protein 1 family.</text>
</comment>
<proteinExistence type="inferred from homology"/>
<dbReference type="PANTHER" id="PTHR43649:SF29">
    <property type="entry name" value="OSMOPROTECTIVE COMPOUNDS-BINDING PROTEIN GGTB"/>
    <property type="match status" value="1"/>
</dbReference>
<dbReference type="PROSITE" id="PS51257">
    <property type="entry name" value="PROKAR_LIPOPROTEIN"/>
    <property type="match status" value="1"/>
</dbReference>
<dbReference type="InterPro" id="IPR006059">
    <property type="entry name" value="SBP"/>
</dbReference>
<gene>
    <name evidence="4" type="ORF">Q9R08_00950</name>
</gene>
<keyword evidence="5" id="KW-1185">Reference proteome</keyword>
<dbReference type="SUPFAM" id="SSF53850">
    <property type="entry name" value="Periplasmic binding protein-like II"/>
    <property type="match status" value="1"/>
</dbReference>
<reference evidence="4 5" key="1">
    <citation type="submission" date="2023-08" db="EMBL/GenBank/DDBJ databases">
        <title>Microbacterium psychrotolerans sp. nov., a psychrotolerant bacterium isolated from soil in Heilongjiang Province, China.</title>
        <authorList>
            <person name="An P."/>
            <person name="Zhao D."/>
            <person name="Xiang H."/>
        </authorList>
    </citation>
    <scope>NUCLEOTIDE SEQUENCE [LARGE SCALE GENOMIC DNA]</scope>
    <source>
        <strain evidence="4 5">QXD-8</strain>
    </source>
</reference>
<dbReference type="Pfam" id="PF01547">
    <property type="entry name" value="SBP_bac_1"/>
    <property type="match status" value="1"/>
</dbReference>
<name>A0ABU0YW26_9MICO</name>